<dbReference type="InterPro" id="IPR036404">
    <property type="entry name" value="Jacalin-like_lectin_dom_sf"/>
</dbReference>
<keyword evidence="5" id="KW-1185">Reference proteome</keyword>
<evidence type="ECO:0000313" key="5">
    <source>
        <dbReference type="Proteomes" id="UP001054889"/>
    </source>
</evidence>
<dbReference type="Pfam" id="PF01419">
    <property type="entry name" value="Jacalin"/>
    <property type="match status" value="1"/>
</dbReference>
<evidence type="ECO:0000313" key="4">
    <source>
        <dbReference type="EMBL" id="GJN27884.1"/>
    </source>
</evidence>
<proteinExistence type="predicted"/>
<gene>
    <name evidence="4" type="primary">gb15944</name>
    <name evidence="4" type="ORF">PR202_gb15944</name>
</gene>
<dbReference type="Proteomes" id="UP001054889">
    <property type="component" value="Unassembled WGS sequence"/>
</dbReference>
<dbReference type="PROSITE" id="PS51752">
    <property type="entry name" value="JACALIN_LECTIN"/>
    <property type="match status" value="1"/>
</dbReference>
<name>A0AAV5EWU4_ELECO</name>
<feature type="compositionally biased region" description="Basic and acidic residues" evidence="2">
    <location>
        <begin position="26"/>
        <end position="36"/>
    </location>
</feature>
<keyword evidence="1" id="KW-0430">Lectin</keyword>
<dbReference type="SUPFAM" id="SSF51101">
    <property type="entry name" value="Mannose-binding lectins"/>
    <property type="match status" value="2"/>
</dbReference>
<dbReference type="PANTHER" id="PTHR46506">
    <property type="entry name" value="OS05G0143600 PROTEIN"/>
    <property type="match status" value="1"/>
</dbReference>
<dbReference type="AlphaFoldDB" id="A0AAV5EWU4"/>
<protein>
    <recommendedName>
        <fullName evidence="3">Jacalin-type lectin domain-containing protein</fullName>
    </recommendedName>
</protein>
<sequence>METATAESDLGFSRPRAPLSSAVKSSDPKEILKSDDTSGDNCNVTVAPLCLETITVHSGDVIDAIAFTYKDRNNVVHTAGLWGGSGGGVRQNSLAKIGLFGSTSGDNCNTTVAPLRLETITVHSGDVIDAIAFTYMDRNNVVHTAGPWGGSGAGVRQIKLGPLEFLTEIHGTYGPYTYGPHGRVEGITNHTFITNHGS</sequence>
<accession>A0AAV5EWU4</accession>
<reference evidence="4" key="2">
    <citation type="submission" date="2021-12" db="EMBL/GenBank/DDBJ databases">
        <title>Resequencing data analysis of finger millet.</title>
        <authorList>
            <person name="Hatakeyama M."/>
            <person name="Aluri S."/>
            <person name="Balachadran M.T."/>
            <person name="Sivarajan S.R."/>
            <person name="Poveda L."/>
            <person name="Shimizu-Inatsugi R."/>
            <person name="Schlapbach R."/>
            <person name="Sreeman S.M."/>
            <person name="Shimizu K.K."/>
        </authorList>
    </citation>
    <scope>NUCLEOTIDE SEQUENCE</scope>
</reference>
<dbReference type="Gene3D" id="2.100.10.30">
    <property type="entry name" value="Jacalin-like lectin domain"/>
    <property type="match status" value="2"/>
</dbReference>
<evidence type="ECO:0000256" key="1">
    <source>
        <dbReference type="ARBA" id="ARBA00022734"/>
    </source>
</evidence>
<dbReference type="InterPro" id="IPR001229">
    <property type="entry name" value="Jacalin-like_lectin_dom"/>
</dbReference>
<comment type="caution">
    <text evidence="4">The sequence shown here is derived from an EMBL/GenBank/DDBJ whole genome shotgun (WGS) entry which is preliminary data.</text>
</comment>
<dbReference type="GO" id="GO:0030246">
    <property type="term" value="F:carbohydrate binding"/>
    <property type="evidence" value="ECO:0007669"/>
    <property type="project" value="UniProtKB-KW"/>
</dbReference>
<reference evidence="4" key="1">
    <citation type="journal article" date="2018" name="DNA Res.">
        <title>Multiple hybrid de novo genome assembly of finger millet, an orphan allotetraploid crop.</title>
        <authorList>
            <person name="Hatakeyama M."/>
            <person name="Aluri S."/>
            <person name="Balachadran M.T."/>
            <person name="Sivarajan S.R."/>
            <person name="Patrignani A."/>
            <person name="Gruter S."/>
            <person name="Poveda L."/>
            <person name="Shimizu-Inatsugi R."/>
            <person name="Baeten J."/>
            <person name="Francoijs K.J."/>
            <person name="Nataraja K.N."/>
            <person name="Reddy Y.A.N."/>
            <person name="Phadnis S."/>
            <person name="Ravikumar R.L."/>
            <person name="Schlapbach R."/>
            <person name="Sreeman S.M."/>
            <person name="Shimizu K.K."/>
        </authorList>
    </citation>
    <scope>NUCLEOTIDE SEQUENCE</scope>
</reference>
<evidence type="ECO:0000259" key="3">
    <source>
        <dbReference type="PROSITE" id="PS51752"/>
    </source>
</evidence>
<organism evidence="4 5">
    <name type="scientific">Eleusine coracana subsp. coracana</name>
    <dbReference type="NCBI Taxonomy" id="191504"/>
    <lineage>
        <taxon>Eukaryota</taxon>
        <taxon>Viridiplantae</taxon>
        <taxon>Streptophyta</taxon>
        <taxon>Embryophyta</taxon>
        <taxon>Tracheophyta</taxon>
        <taxon>Spermatophyta</taxon>
        <taxon>Magnoliopsida</taxon>
        <taxon>Liliopsida</taxon>
        <taxon>Poales</taxon>
        <taxon>Poaceae</taxon>
        <taxon>PACMAD clade</taxon>
        <taxon>Chloridoideae</taxon>
        <taxon>Cynodonteae</taxon>
        <taxon>Eleusininae</taxon>
        <taxon>Eleusine</taxon>
    </lineage>
</organism>
<feature type="domain" description="Jacalin-type lectin" evidence="3">
    <location>
        <begin position="94"/>
        <end position="198"/>
    </location>
</feature>
<feature type="region of interest" description="Disordered" evidence="2">
    <location>
        <begin position="1"/>
        <end position="37"/>
    </location>
</feature>
<evidence type="ECO:0000256" key="2">
    <source>
        <dbReference type="SAM" id="MobiDB-lite"/>
    </source>
</evidence>
<dbReference type="EMBL" id="BQKI01000079">
    <property type="protein sequence ID" value="GJN27884.1"/>
    <property type="molecule type" value="Genomic_DNA"/>
</dbReference>